<dbReference type="Pfam" id="PF02784">
    <property type="entry name" value="Orn_Arg_deC_N"/>
    <property type="match status" value="1"/>
</dbReference>
<feature type="binding site" evidence="12">
    <location>
        <position position="268"/>
    </location>
    <ligand>
        <name>substrate</name>
    </ligand>
</feature>
<dbReference type="InterPro" id="IPR002986">
    <property type="entry name" value="DAP_deCOOHase_LysA"/>
</dbReference>
<evidence type="ECO:0000256" key="5">
    <source>
        <dbReference type="ARBA" id="ARBA00023154"/>
    </source>
</evidence>
<dbReference type="AlphaFoldDB" id="G4CGF3"/>
<protein>
    <recommendedName>
        <fullName evidence="11 12">Diaminopimelate decarboxylase</fullName>
        <shortName evidence="12">DAP decarboxylase</shortName>
        <shortName evidence="12">DAPDC</shortName>
        <ecNumber evidence="10 12">4.1.1.20</ecNumber>
    </recommendedName>
</protein>
<evidence type="ECO:0000259" key="15">
    <source>
        <dbReference type="Pfam" id="PF00278"/>
    </source>
</evidence>
<evidence type="ECO:0000256" key="12">
    <source>
        <dbReference type="HAMAP-Rule" id="MF_02120"/>
    </source>
</evidence>
<comment type="cofactor">
    <cofactor evidence="1 12 13 14">
        <name>pyridoxal 5'-phosphate</name>
        <dbReference type="ChEBI" id="CHEBI:597326"/>
    </cofactor>
</comment>
<feature type="binding site" evidence="12">
    <location>
        <position position="231"/>
    </location>
    <ligand>
        <name>pyridoxal 5'-phosphate</name>
        <dbReference type="ChEBI" id="CHEBI:597326"/>
    </ligand>
</feature>
<dbReference type="PRINTS" id="PR01181">
    <property type="entry name" value="DAPDCRBXLASE"/>
</dbReference>
<keyword evidence="5 12" id="KW-0457">Lysine biosynthesis</keyword>
<dbReference type="HOGENOM" id="CLU_026444_0_0_4"/>
<reference evidence="17 18" key="1">
    <citation type="submission" date="2011-05" db="EMBL/GenBank/DDBJ databases">
        <authorList>
            <person name="Muzny D."/>
            <person name="Qin X."/>
            <person name="Deng J."/>
            <person name="Jiang H."/>
            <person name="Liu Y."/>
            <person name="Qu J."/>
            <person name="Song X.-Z."/>
            <person name="Zhang L."/>
            <person name="Thornton R."/>
            <person name="Coyle M."/>
            <person name="Francisco L."/>
            <person name="Jackson L."/>
            <person name="Javaid M."/>
            <person name="Korchina V."/>
            <person name="Kovar C."/>
            <person name="Mata R."/>
            <person name="Mathew T."/>
            <person name="Ngo R."/>
            <person name="Nguyen L."/>
            <person name="Nguyen N."/>
            <person name="Okwuonu G."/>
            <person name="Ongeri F."/>
            <person name="Pham C."/>
            <person name="Simmons D."/>
            <person name="Wilczek-Boney K."/>
            <person name="Hale W."/>
            <person name="Jakkamsetti A."/>
            <person name="Pham P."/>
            <person name="Ruth R."/>
            <person name="San Lucas F."/>
            <person name="Warren J."/>
            <person name="Zhang J."/>
            <person name="Zhao Z."/>
            <person name="Zhou C."/>
            <person name="Zhu D."/>
            <person name="Lee S."/>
            <person name="Bess C."/>
            <person name="Blankenburg K."/>
            <person name="Forbes L."/>
            <person name="Fu Q."/>
            <person name="Gubbala S."/>
            <person name="Hirani K."/>
            <person name="Jayaseelan J.C."/>
            <person name="Lara F."/>
            <person name="Munidasa M."/>
            <person name="Palculict T."/>
            <person name="Patil S."/>
            <person name="Pu L.-L."/>
            <person name="Saada N."/>
            <person name="Tang L."/>
            <person name="Weissenberger G."/>
            <person name="Zhu Y."/>
            <person name="Hemphill L."/>
            <person name="Shang Y."/>
            <person name="Youmans B."/>
            <person name="Ayvaz T."/>
            <person name="Ross M."/>
            <person name="Santibanez J."/>
            <person name="Aqrawi P."/>
            <person name="Gross S."/>
            <person name="Joshi V."/>
            <person name="Fowler G."/>
            <person name="Nazareth L."/>
            <person name="Reid J."/>
            <person name="Worley K."/>
            <person name="Petrosino J."/>
            <person name="Highlander S."/>
            <person name="Gibbs R."/>
        </authorList>
    </citation>
    <scope>NUCLEOTIDE SEQUENCE [LARGE SCALE GENOMIC DNA]</scope>
    <source>
        <strain evidence="17 18">871</strain>
    </source>
</reference>
<keyword evidence="3 12" id="KW-0210">Decarboxylase</keyword>
<dbReference type="EC" id="4.1.1.20" evidence="10 12"/>
<dbReference type="PANTHER" id="PTHR43727:SF2">
    <property type="entry name" value="GROUP IV DECARBOXYLASE"/>
    <property type="match status" value="1"/>
</dbReference>
<dbReference type="InterPro" id="IPR022657">
    <property type="entry name" value="De-COase2_CS"/>
</dbReference>
<accession>G4CGF3</accession>
<evidence type="ECO:0000256" key="3">
    <source>
        <dbReference type="ARBA" id="ARBA00022793"/>
    </source>
</evidence>
<evidence type="ECO:0000256" key="10">
    <source>
        <dbReference type="ARBA" id="ARBA00066427"/>
    </source>
</evidence>
<keyword evidence="2 12" id="KW-0028">Amino-acid biosynthesis</keyword>
<dbReference type="OrthoDB" id="9802241at2"/>
<dbReference type="Proteomes" id="UP000003019">
    <property type="component" value="Unassembled WGS sequence"/>
</dbReference>
<keyword evidence="4 12" id="KW-0663">Pyridoxal phosphate</keyword>
<feature type="binding site" evidence="12">
    <location>
        <position position="362"/>
    </location>
    <ligand>
        <name>substrate</name>
    </ligand>
</feature>
<evidence type="ECO:0000256" key="1">
    <source>
        <dbReference type="ARBA" id="ARBA00001933"/>
    </source>
</evidence>
<comment type="caution">
    <text evidence="17">The sequence shown here is derived from an EMBL/GenBank/DDBJ whole genome shotgun (WGS) entry which is preliminary data.</text>
</comment>
<dbReference type="PATRIC" id="fig|1032488.3.peg.628"/>
<dbReference type="SUPFAM" id="SSF51419">
    <property type="entry name" value="PLP-binding barrel"/>
    <property type="match status" value="1"/>
</dbReference>
<comment type="subunit">
    <text evidence="12">Homodimer.</text>
</comment>
<evidence type="ECO:0000313" key="17">
    <source>
        <dbReference type="EMBL" id="EGY53065.1"/>
    </source>
</evidence>
<dbReference type="FunFam" id="2.40.37.10:FF:000003">
    <property type="entry name" value="Diaminopimelate decarboxylase"/>
    <property type="match status" value="1"/>
</dbReference>
<dbReference type="FunFam" id="3.20.20.10:FF:000003">
    <property type="entry name" value="Diaminopimelate decarboxylase"/>
    <property type="match status" value="1"/>
</dbReference>
<dbReference type="GO" id="GO:0008836">
    <property type="term" value="F:diaminopimelate decarboxylase activity"/>
    <property type="evidence" value="ECO:0007669"/>
    <property type="project" value="UniProtKB-UniRule"/>
</dbReference>
<evidence type="ECO:0000256" key="2">
    <source>
        <dbReference type="ARBA" id="ARBA00022605"/>
    </source>
</evidence>
<evidence type="ECO:0000256" key="4">
    <source>
        <dbReference type="ARBA" id="ARBA00022898"/>
    </source>
</evidence>
<feature type="binding site" evidence="12">
    <location>
        <position position="335"/>
    </location>
    <ligand>
        <name>substrate</name>
    </ligand>
</feature>
<feature type="binding site" evidence="12">
    <location>
        <begin position="265"/>
        <end position="268"/>
    </location>
    <ligand>
        <name>pyridoxal 5'-phosphate</name>
        <dbReference type="ChEBI" id="CHEBI:597326"/>
    </ligand>
</feature>
<proteinExistence type="inferred from homology"/>
<comment type="catalytic activity">
    <reaction evidence="7 12 14">
        <text>meso-2,6-diaminopimelate + H(+) = L-lysine + CO2</text>
        <dbReference type="Rhea" id="RHEA:15101"/>
        <dbReference type="ChEBI" id="CHEBI:15378"/>
        <dbReference type="ChEBI" id="CHEBI:16526"/>
        <dbReference type="ChEBI" id="CHEBI:32551"/>
        <dbReference type="ChEBI" id="CHEBI:57791"/>
        <dbReference type="EC" id="4.1.1.20"/>
    </reaction>
</comment>
<sequence length="409" mass="43223">MTLRCENLAFAELAEQFGTPLYVYSQAALTDAYRAYTQAFAALNPLICYAVKANGNLSILRHFAALGCGFDIVSGGELARVLAAGGEAGKTIFSGVGKSEAEMAFALQSGVKCFNVESLPELDRLNAVAGRLGLSAPVSLRINPDVDAQTHPYISTGLKANKFGIAMQDAEAAYLHAAALPHLNVVGIDCHIGSQLTNLAPLSEACERLLMLIDKLSAAGMVLEHIDLGGGVGIVYQDESVPDLHAYAEAVQRLLGGRKLSLILEPGRSLVGNAGTLLTRVEFVKKNGDKSFVIVDAAMNDLMRPALYQAYHHIENVSPAAGEPFVADIVGPICETGDFLAQNRAIAACAGDLLAVRSAGAYAASMASNYNTRPRAAEVLVDGDRAKLIRPRETVDQLLAAEAACLHDD</sequence>
<comment type="pathway">
    <text evidence="8 12 14">Amino-acid biosynthesis; L-lysine biosynthesis via DAP pathway; L-lysine from DL-2,6-diaminopimelate: step 1/1.</text>
</comment>
<dbReference type="SUPFAM" id="SSF50621">
    <property type="entry name" value="Alanine racemase C-terminal domain-like"/>
    <property type="match status" value="1"/>
</dbReference>
<dbReference type="InterPro" id="IPR000183">
    <property type="entry name" value="Orn/DAP/Arg_de-COase"/>
</dbReference>
<dbReference type="GO" id="GO:0030170">
    <property type="term" value="F:pyridoxal phosphate binding"/>
    <property type="evidence" value="ECO:0007669"/>
    <property type="project" value="UniProtKB-UniRule"/>
</dbReference>
<evidence type="ECO:0000256" key="14">
    <source>
        <dbReference type="RuleBase" id="RU003738"/>
    </source>
</evidence>
<feature type="active site" description="Proton donor" evidence="13">
    <location>
        <position position="334"/>
    </location>
</feature>
<dbReference type="HAMAP" id="MF_02120">
    <property type="entry name" value="LysA"/>
    <property type="match status" value="1"/>
</dbReference>
<dbReference type="Gene3D" id="2.40.37.10">
    <property type="entry name" value="Lyase, Ornithine Decarboxylase, Chain A, domain 1"/>
    <property type="match status" value="1"/>
</dbReference>
<evidence type="ECO:0000256" key="9">
    <source>
        <dbReference type="ARBA" id="ARBA00060983"/>
    </source>
</evidence>
<gene>
    <name evidence="12 17" type="primary">lysA</name>
    <name evidence="17" type="ORF">HMPREF9371_0692</name>
</gene>
<feature type="modified residue" description="N6-(pyridoxal phosphate)lysine" evidence="12 13">
    <location>
        <position position="52"/>
    </location>
</feature>
<evidence type="ECO:0000256" key="7">
    <source>
        <dbReference type="ARBA" id="ARBA00050464"/>
    </source>
</evidence>
<organism evidence="17 18">
    <name type="scientific">Neisseria shayeganii 871</name>
    <dbReference type="NCBI Taxonomy" id="1032488"/>
    <lineage>
        <taxon>Bacteria</taxon>
        <taxon>Pseudomonadati</taxon>
        <taxon>Pseudomonadota</taxon>
        <taxon>Betaproteobacteria</taxon>
        <taxon>Neisseriales</taxon>
        <taxon>Neisseriaceae</taxon>
        <taxon>Neisseria</taxon>
    </lineage>
</organism>
<evidence type="ECO:0000259" key="16">
    <source>
        <dbReference type="Pfam" id="PF02784"/>
    </source>
</evidence>
<evidence type="ECO:0000256" key="11">
    <source>
        <dbReference type="ARBA" id="ARBA00074972"/>
    </source>
</evidence>
<feature type="domain" description="Orn/DAP/Arg decarboxylase 2 N-terminal" evidence="16">
    <location>
        <begin position="29"/>
        <end position="271"/>
    </location>
</feature>
<feature type="binding site" evidence="12">
    <location>
        <position position="308"/>
    </location>
    <ligand>
        <name>substrate</name>
    </ligand>
</feature>
<feature type="binding site" evidence="12">
    <location>
        <position position="362"/>
    </location>
    <ligand>
        <name>pyridoxal 5'-phosphate</name>
        <dbReference type="ChEBI" id="CHEBI:597326"/>
    </ligand>
</feature>
<comment type="function">
    <text evidence="12">Specifically catalyzes the decarboxylation of meso-diaminopimelate (meso-DAP) to L-lysine.</text>
</comment>
<evidence type="ECO:0000256" key="8">
    <source>
        <dbReference type="ARBA" id="ARBA00060643"/>
    </source>
</evidence>
<dbReference type="InterPro" id="IPR029066">
    <property type="entry name" value="PLP-binding_barrel"/>
</dbReference>
<evidence type="ECO:0000313" key="18">
    <source>
        <dbReference type="Proteomes" id="UP000003019"/>
    </source>
</evidence>
<dbReference type="Pfam" id="PF00278">
    <property type="entry name" value="Orn_DAP_Arg_deC"/>
    <property type="match status" value="1"/>
</dbReference>
<dbReference type="RefSeq" id="WP_009118386.1">
    <property type="nucleotide sequence ID" value="NZ_JH164926.1"/>
</dbReference>
<dbReference type="NCBIfam" id="TIGR01048">
    <property type="entry name" value="lysA"/>
    <property type="match status" value="1"/>
</dbReference>
<feature type="binding site" evidence="12">
    <location>
        <position position="304"/>
    </location>
    <ligand>
        <name>substrate</name>
    </ligand>
</feature>
<evidence type="ECO:0000256" key="6">
    <source>
        <dbReference type="ARBA" id="ARBA00023239"/>
    </source>
</evidence>
<dbReference type="PROSITE" id="PS00879">
    <property type="entry name" value="ODR_DC_2_2"/>
    <property type="match status" value="1"/>
</dbReference>
<comment type="similarity">
    <text evidence="9 12">Belongs to the Orn/Lys/Arg decarboxylase class-II family. LysA subfamily.</text>
</comment>
<evidence type="ECO:0000256" key="13">
    <source>
        <dbReference type="PIRSR" id="PIRSR600183-50"/>
    </source>
</evidence>
<dbReference type="InterPro" id="IPR022644">
    <property type="entry name" value="De-COase2_N"/>
</dbReference>
<dbReference type="EMBL" id="AGAY01000023">
    <property type="protein sequence ID" value="EGY53065.1"/>
    <property type="molecule type" value="Genomic_DNA"/>
</dbReference>
<keyword evidence="18" id="KW-1185">Reference proteome</keyword>
<dbReference type="InterPro" id="IPR022643">
    <property type="entry name" value="De-COase2_C"/>
</dbReference>
<dbReference type="UniPathway" id="UPA00034">
    <property type="reaction ID" value="UER00027"/>
</dbReference>
<dbReference type="Gene3D" id="3.20.20.10">
    <property type="entry name" value="Alanine racemase"/>
    <property type="match status" value="1"/>
</dbReference>
<name>G4CGF3_9NEIS</name>
<dbReference type="STRING" id="1032488.HMPREF9371_0692"/>
<dbReference type="InterPro" id="IPR009006">
    <property type="entry name" value="Ala_racemase/Decarboxylase_C"/>
</dbReference>
<dbReference type="CDD" id="cd06828">
    <property type="entry name" value="PLPDE_III_DapDC"/>
    <property type="match status" value="1"/>
</dbReference>
<feature type="domain" description="Orn/DAP/Arg decarboxylase 2 C-terminal" evidence="15">
    <location>
        <begin position="22"/>
        <end position="360"/>
    </location>
</feature>
<keyword evidence="6 12" id="KW-0456">Lyase</keyword>
<dbReference type="PANTHER" id="PTHR43727">
    <property type="entry name" value="DIAMINOPIMELATE DECARBOXYLASE"/>
    <property type="match status" value="1"/>
</dbReference>
<dbReference type="PRINTS" id="PR01179">
    <property type="entry name" value="ODADCRBXLASE"/>
</dbReference>
<dbReference type="GO" id="GO:0009089">
    <property type="term" value="P:lysine biosynthetic process via diaminopimelate"/>
    <property type="evidence" value="ECO:0007669"/>
    <property type="project" value="UniProtKB-UniRule"/>
</dbReference>